<dbReference type="PROSITE" id="PS50195">
    <property type="entry name" value="PX"/>
    <property type="match status" value="1"/>
</dbReference>
<organism evidence="3 4">
    <name type="scientific">Mythimna separata</name>
    <name type="common">Oriental armyworm</name>
    <name type="synonym">Pseudaletia separata</name>
    <dbReference type="NCBI Taxonomy" id="271217"/>
    <lineage>
        <taxon>Eukaryota</taxon>
        <taxon>Metazoa</taxon>
        <taxon>Ecdysozoa</taxon>
        <taxon>Arthropoda</taxon>
        <taxon>Hexapoda</taxon>
        <taxon>Insecta</taxon>
        <taxon>Pterygota</taxon>
        <taxon>Neoptera</taxon>
        <taxon>Endopterygota</taxon>
        <taxon>Lepidoptera</taxon>
        <taxon>Glossata</taxon>
        <taxon>Ditrysia</taxon>
        <taxon>Noctuoidea</taxon>
        <taxon>Noctuidae</taxon>
        <taxon>Noctuinae</taxon>
        <taxon>Hadenini</taxon>
        <taxon>Mythimna</taxon>
    </lineage>
</organism>
<dbReference type="EMBL" id="JARGEI010000006">
    <property type="protein sequence ID" value="KAJ8730330.1"/>
    <property type="molecule type" value="Genomic_DNA"/>
</dbReference>
<dbReference type="Gene3D" id="3.30.1520.10">
    <property type="entry name" value="Phox-like domain"/>
    <property type="match status" value="1"/>
</dbReference>
<dbReference type="GO" id="GO:0031901">
    <property type="term" value="C:early endosome membrane"/>
    <property type="evidence" value="ECO:0007669"/>
    <property type="project" value="TreeGrafter"/>
</dbReference>
<evidence type="ECO:0000256" key="1">
    <source>
        <dbReference type="ARBA" id="ARBA00004287"/>
    </source>
</evidence>
<dbReference type="SUPFAM" id="SSF64268">
    <property type="entry name" value="PX domain"/>
    <property type="match status" value="1"/>
</dbReference>
<feature type="domain" description="PX" evidence="2">
    <location>
        <begin position="30"/>
        <end position="141"/>
    </location>
</feature>
<dbReference type="InterPro" id="IPR036871">
    <property type="entry name" value="PX_dom_sf"/>
</dbReference>
<dbReference type="GO" id="GO:0005829">
    <property type="term" value="C:cytosol"/>
    <property type="evidence" value="ECO:0007669"/>
    <property type="project" value="GOC"/>
</dbReference>
<keyword evidence="4" id="KW-1185">Reference proteome</keyword>
<dbReference type="AlphaFoldDB" id="A0AAD7YWI5"/>
<dbReference type="InterPro" id="IPR001683">
    <property type="entry name" value="PX_dom"/>
</dbReference>
<comment type="subcellular location">
    <subcellularLocation>
        <location evidence="1">Membrane</location>
        <topology evidence="1">Peripheral membrane protein</topology>
        <orientation evidence="1">Cytoplasmic side</orientation>
    </subcellularLocation>
</comment>
<name>A0AAD7YWI5_MYTSE</name>
<accession>A0AAD7YWI5</accession>
<dbReference type="InterPro" id="IPR028662">
    <property type="entry name" value="SNX8/Mvp1"/>
</dbReference>
<dbReference type="Pfam" id="PF00787">
    <property type="entry name" value="PX"/>
    <property type="match status" value="1"/>
</dbReference>
<dbReference type="Proteomes" id="UP001231518">
    <property type="component" value="Chromosome 9"/>
</dbReference>
<proteinExistence type="predicted"/>
<dbReference type="GO" id="GO:0035091">
    <property type="term" value="F:phosphatidylinositol binding"/>
    <property type="evidence" value="ECO:0007669"/>
    <property type="project" value="InterPro"/>
</dbReference>
<protein>
    <recommendedName>
        <fullName evidence="2">PX domain-containing protein</fullName>
    </recommendedName>
</protein>
<dbReference type="PANTHER" id="PTHR46571:SF1">
    <property type="entry name" value="SORTING NEXIN-8"/>
    <property type="match status" value="1"/>
</dbReference>
<dbReference type="GO" id="GO:0034498">
    <property type="term" value="P:early endosome to Golgi transport"/>
    <property type="evidence" value="ECO:0007669"/>
    <property type="project" value="TreeGrafter"/>
</dbReference>
<evidence type="ECO:0000313" key="4">
    <source>
        <dbReference type="Proteomes" id="UP001231518"/>
    </source>
</evidence>
<dbReference type="GO" id="GO:0006886">
    <property type="term" value="P:intracellular protein transport"/>
    <property type="evidence" value="ECO:0007669"/>
    <property type="project" value="TreeGrafter"/>
</dbReference>
<dbReference type="SMART" id="SM00312">
    <property type="entry name" value="PX"/>
    <property type="match status" value="1"/>
</dbReference>
<reference evidence="3" key="1">
    <citation type="submission" date="2023-03" db="EMBL/GenBank/DDBJ databases">
        <title>Chromosome-level genomes of two armyworms, Mythimna separata and Mythimna loreyi, provide insights into the biosynthesis and reception of sex pheromones.</title>
        <authorList>
            <person name="Zhao H."/>
        </authorList>
    </citation>
    <scope>NUCLEOTIDE SEQUENCE</scope>
    <source>
        <strain evidence="3">BeijingLab</strain>
        <tissue evidence="3">Pupa</tissue>
    </source>
</reference>
<gene>
    <name evidence="3" type="ORF">PYW07_017368</name>
</gene>
<sequence>MFESIFANKRNCEQVCMMSTEIVTFEDLEATDVISVELVPERKGLILKHCEYYVSSRRHGTTVSRRYNDFVQLYDVLNVKYPYRAICRLPPKRVVVGGGSSLFLLRRRAALQRWLTLVARHPVLAHDADLRIFLCESTVRLEKPKHDEFVLAGTQEESSSELSTEDMQAAFVSEQEQLRLAHLGLGRLTQIFDKVQDRCVAERSDMRELGAALSALAALDAHAHAPAVARALAAAAQLAGTVEADGEPCDTECGLEGSEPGALVRLAGEACGAHRELCARLTRGLHAERAAAAAAAPHCPQAQALRHRHRYALRAALQEGCVARAYLARALAALPALAERRAAEHAQHAALWQQLHRALAHH</sequence>
<evidence type="ECO:0000259" key="2">
    <source>
        <dbReference type="PROSITE" id="PS50195"/>
    </source>
</evidence>
<evidence type="ECO:0000313" key="3">
    <source>
        <dbReference type="EMBL" id="KAJ8730330.1"/>
    </source>
</evidence>
<dbReference type="PANTHER" id="PTHR46571">
    <property type="entry name" value="SORTING NEXIN-8"/>
    <property type="match status" value="1"/>
</dbReference>
<comment type="caution">
    <text evidence="3">The sequence shown here is derived from an EMBL/GenBank/DDBJ whole genome shotgun (WGS) entry which is preliminary data.</text>
</comment>